<evidence type="ECO:0000256" key="1">
    <source>
        <dbReference type="SAM" id="MobiDB-lite"/>
    </source>
</evidence>
<feature type="region of interest" description="Disordered" evidence="1">
    <location>
        <begin position="83"/>
        <end position="110"/>
    </location>
</feature>
<dbReference type="AlphaFoldDB" id="A0A060XR81"/>
<feature type="compositionally biased region" description="Low complexity" evidence="1">
    <location>
        <begin position="87"/>
        <end position="104"/>
    </location>
</feature>
<name>A0A060XR81_ONCMY</name>
<evidence type="ECO:0000313" key="2">
    <source>
        <dbReference type="EMBL" id="CDQ82026.1"/>
    </source>
</evidence>
<sequence>MVRTSPFRNGYLLFVAYCTSPINNEELGFWWRLLSKVARAERLNNIFYFIALPPHFFLQDYIFNTNTQSTFSRFYTIPHHIPLRSPSSSSSSSSSSTTTTTTTTIMPRRRKSRIREAYDEHFSESVGIYPRIVNAVERRTAVTRLEQDYDREFEYETNQYSGIRSYHDDDHRGHRSDRIHTGSDRGYHGDSTPIGSFRVRNSPPPRQEDYRDCYYRDSRDDSLMGHQGEMRTMTPNTPPGCVRAI</sequence>
<feature type="compositionally biased region" description="Basic and acidic residues" evidence="1">
    <location>
        <begin position="165"/>
        <end position="188"/>
    </location>
</feature>
<dbReference type="Proteomes" id="UP000193380">
    <property type="component" value="Unassembled WGS sequence"/>
</dbReference>
<protein>
    <submittedName>
        <fullName evidence="2">Uncharacterized protein</fullName>
    </submittedName>
</protein>
<accession>A0A060XR81</accession>
<dbReference type="EMBL" id="FR905890">
    <property type="protein sequence ID" value="CDQ82026.1"/>
    <property type="molecule type" value="Genomic_DNA"/>
</dbReference>
<evidence type="ECO:0000313" key="3">
    <source>
        <dbReference type="Proteomes" id="UP000193380"/>
    </source>
</evidence>
<feature type="region of interest" description="Disordered" evidence="1">
    <location>
        <begin position="221"/>
        <end position="245"/>
    </location>
</feature>
<dbReference type="STRING" id="8022.A0A060XR81"/>
<reference evidence="2" key="1">
    <citation type="journal article" date="2014" name="Nat. Commun.">
        <title>The rainbow trout genome provides novel insights into evolution after whole-genome duplication in vertebrates.</title>
        <authorList>
            <person name="Berthelot C."/>
            <person name="Brunet F."/>
            <person name="Chalopin D."/>
            <person name="Juanchich A."/>
            <person name="Bernard M."/>
            <person name="Noel B."/>
            <person name="Bento P."/>
            <person name="Da Silva C."/>
            <person name="Labadie K."/>
            <person name="Alberti A."/>
            <person name="Aury J.M."/>
            <person name="Louis A."/>
            <person name="Dehais P."/>
            <person name="Bardou P."/>
            <person name="Montfort J."/>
            <person name="Klopp C."/>
            <person name="Cabau C."/>
            <person name="Gaspin C."/>
            <person name="Thorgaard G.H."/>
            <person name="Boussaha M."/>
            <person name="Quillet E."/>
            <person name="Guyomard R."/>
            <person name="Galiana D."/>
            <person name="Bobe J."/>
            <person name="Volff J.N."/>
            <person name="Genet C."/>
            <person name="Wincker P."/>
            <person name="Jaillon O."/>
            <person name="Roest Crollius H."/>
            <person name="Guiguen Y."/>
        </authorList>
    </citation>
    <scope>NUCLEOTIDE SEQUENCE [LARGE SCALE GENOMIC DNA]</scope>
</reference>
<organism evidence="2 3">
    <name type="scientific">Oncorhynchus mykiss</name>
    <name type="common">Rainbow trout</name>
    <name type="synonym">Salmo gairdneri</name>
    <dbReference type="NCBI Taxonomy" id="8022"/>
    <lineage>
        <taxon>Eukaryota</taxon>
        <taxon>Metazoa</taxon>
        <taxon>Chordata</taxon>
        <taxon>Craniata</taxon>
        <taxon>Vertebrata</taxon>
        <taxon>Euteleostomi</taxon>
        <taxon>Actinopterygii</taxon>
        <taxon>Neopterygii</taxon>
        <taxon>Teleostei</taxon>
        <taxon>Protacanthopterygii</taxon>
        <taxon>Salmoniformes</taxon>
        <taxon>Salmonidae</taxon>
        <taxon>Salmoninae</taxon>
        <taxon>Oncorhynchus</taxon>
    </lineage>
</organism>
<proteinExistence type="predicted"/>
<gene>
    <name evidence="2" type="ORF">GSONMT00001694001</name>
</gene>
<feature type="region of interest" description="Disordered" evidence="1">
    <location>
        <begin position="164"/>
        <end position="209"/>
    </location>
</feature>
<reference evidence="2" key="2">
    <citation type="submission" date="2014-03" db="EMBL/GenBank/DDBJ databases">
        <authorList>
            <person name="Genoscope - CEA"/>
        </authorList>
    </citation>
    <scope>NUCLEOTIDE SEQUENCE</scope>
</reference>
<dbReference type="PaxDb" id="8022-A0A060XR81"/>